<keyword evidence="11" id="KW-0472">Membrane</keyword>
<evidence type="ECO:0000256" key="5">
    <source>
        <dbReference type="ARBA" id="ARBA00022723"/>
    </source>
</evidence>
<evidence type="ECO:0000256" key="8">
    <source>
        <dbReference type="ARBA" id="ARBA00023002"/>
    </source>
</evidence>
<evidence type="ECO:0000256" key="3">
    <source>
        <dbReference type="ARBA" id="ARBA00011887"/>
    </source>
</evidence>
<keyword evidence="7" id="KW-0106">Calcium</keyword>
<comment type="caution">
    <text evidence="12">The sequence shown here is derived from an EMBL/GenBank/DDBJ whole genome shotgun (WGS) entry which is preliminary data.</text>
</comment>
<keyword evidence="8" id="KW-0560">Oxidoreductase</keyword>
<comment type="similarity">
    <text evidence="2">Belongs to the cytochrome c-552 family.</text>
</comment>
<dbReference type="PIRSF" id="PIRSF000243">
    <property type="entry name" value="Cyt_c552"/>
    <property type="match status" value="1"/>
</dbReference>
<evidence type="ECO:0000256" key="10">
    <source>
        <dbReference type="ARBA" id="ARBA00049131"/>
    </source>
</evidence>
<gene>
    <name evidence="12" type="ORF">CUN48_09110</name>
</gene>
<keyword evidence="9" id="KW-0408">Iron</keyword>
<evidence type="ECO:0000256" key="9">
    <source>
        <dbReference type="ARBA" id="ARBA00023004"/>
    </source>
</evidence>
<proteinExistence type="inferred from homology"/>
<feature type="transmembrane region" description="Helical" evidence="11">
    <location>
        <begin position="12"/>
        <end position="32"/>
    </location>
</feature>
<dbReference type="PANTHER" id="PTHR30633:SF0">
    <property type="entry name" value="CYTOCHROME C-552"/>
    <property type="match status" value="1"/>
</dbReference>
<dbReference type="GO" id="GO:0046872">
    <property type="term" value="F:metal ion binding"/>
    <property type="evidence" value="ECO:0007669"/>
    <property type="project" value="UniProtKB-KW"/>
</dbReference>
<evidence type="ECO:0000313" key="13">
    <source>
        <dbReference type="Proteomes" id="UP000230790"/>
    </source>
</evidence>
<dbReference type="EC" id="1.7.2.2" evidence="3"/>
<evidence type="ECO:0000256" key="1">
    <source>
        <dbReference type="ARBA" id="ARBA00004196"/>
    </source>
</evidence>
<dbReference type="GO" id="GO:0042279">
    <property type="term" value="F:nitrite reductase (cytochrome, ammonia-forming) activity"/>
    <property type="evidence" value="ECO:0007669"/>
    <property type="project" value="UniProtKB-EC"/>
</dbReference>
<dbReference type="PANTHER" id="PTHR30633">
    <property type="entry name" value="CYTOCHROME C-552 RESPIRATORY NITRITE REDUCTASE"/>
    <property type="match status" value="1"/>
</dbReference>
<evidence type="ECO:0000313" key="12">
    <source>
        <dbReference type="EMBL" id="PJF47352.1"/>
    </source>
</evidence>
<dbReference type="Gene3D" id="1.20.140.10">
    <property type="entry name" value="Butyryl-CoA Dehydrogenase, subunit A, domain 3"/>
    <property type="match status" value="1"/>
</dbReference>
<dbReference type="GO" id="GO:0020037">
    <property type="term" value="F:heme binding"/>
    <property type="evidence" value="ECO:0007669"/>
    <property type="project" value="TreeGrafter"/>
</dbReference>
<evidence type="ECO:0000256" key="4">
    <source>
        <dbReference type="ARBA" id="ARBA00022617"/>
    </source>
</evidence>
<evidence type="ECO:0000256" key="2">
    <source>
        <dbReference type="ARBA" id="ARBA00009288"/>
    </source>
</evidence>
<dbReference type="Proteomes" id="UP000230790">
    <property type="component" value="Unassembled WGS sequence"/>
</dbReference>
<keyword evidence="11" id="KW-0812">Transmembrane</keyword>
<dbReference type="GO" id="GO:0019645">
    <property type="term" value="P:anaerobic electron transport chain"/>
    <property type="evidence" value="ECO:0007669"/>
    <property type="project" value="TreeGrafter"/>
</dbReference>
<dbReference type="SUPFAM" id="SSF48695">
    <property type="entry name" value="Multiheme cytochromes"/>
    <property type="match status" value="1"/>
</dbReference>
<evidence type="ECO:0000256" key="7">
    <source>
        <dbReference type="ARBA" id="ARBA00022837"/>
    </source>
</evidence>
<dbReference type="Pfam" id="PF02335">
    <property type="entry name" value="Cytochrom_C552"/>
    <property type="match status" value="1"/>
</dbReference>
<dbReference type="GO" id="GO:0030288">
    <property type="term" value="C:outer membrane-bounded periplasmic space"/>
    <property type="evidence" value="ECO:0007669"/>
    <property type="project" value="TreeGrafter"/>
</dbReference>
<keyword evidence="4" id="KW-0349">Heme</keyword>
<keyword evidence="5" id="KW-0479">Metal-binding</keyword>
<dbReference type="InterPro" id="IPR036280">
    <property type="entry name" value="Multihaem_cyt_sf"/>
</dbReference>
<protein>
    <recommendedName>
        <fullName evidence="3">nitrite reductase (cytochrome; ammonia-forming)</fullName>
        <ecNumber evidence="3">1.7.2.2</ecNumber>
    </recommendedName>
</protein>
<accession>A0A2M8QC39</accession>
<dbReference type="InterPro" id="IPR003321">
    <property type="entry name" value="Cyt_c552"/>
</dbReference>
<name>A0A2M8QC39_9CHLR</name>
<evidence type="ECO:0000256" key="6">
    <source>
        <dbReference type="ARBA" id="ARBA00022729"/>
    </source>
</evidence>
<keyword evidence="11" id="KW-1133">Transmembrane helix</keyword>
<evidence type="ECO:0000256" key="11">
    <source>
        <dbReference type="SAM" id="Phobius"/>
    </source>
</evidence>
<comment type="subcellular location">
    <subcellularLocation>
        <location evidence="1">Cell envelope</location>
    </subcellularLocation>
</comment>
<reference evidence="12 13" key="1">
    <citation type="submission" date="2017-11" db="EMBL/GenBank/DDBJ databases">
        <title>Evolution of Phototrophy in the Chloroflexi Phylum Driven by Horizontal Gene Transfer.</title>
        <authorList>
            <person name="Ward L.M."/>
            <person name="Hemp J."/>
            <person name="Shih P.M."/>
            <person name="Mcglynn S.E."/>
            <person name="Fischer W."/>
        </authorList>
    </citation>
    <scope>NUCLEOTIDE SEQUENCE [LARGE SCALE GENOMIC DNA]</scope>
    <source>
        <strain evidence="12">JP3_7</strain>
    </source>
</reference>
<dbReference type="CDD" id="cd00548">
    <property type="entry name" value="NrfA-like"/>
    <property type="match status" value="1"/>
</dbReference>
<dbReference type="EMBL" id="PGTN01000053">
    <property type="protein sequence ID" value="PJF47352.1"/>
    <property type="molecule type" value="Genomic_DNA"/>
</dbReference>
<dbReference type="AlphaFoldDB" id="A0A2M8QC39"/>
<dbReference type="Gene3D" id="1.10.1130.10">
    <property type="entry name" value="Flavocytochrome C3, Chain A"/>
    <property type="match status" value="1"/>
</dbReference>
<organism evidence="12 13">
    <name type="scientific">Candidatus Thermofonsia Clade 3 bacterium</name>
    <dbReference type="NCBI Taxonomy" id="2364212"/>
    <lineage>
        <taxon>Bacteria</taxon>
        <taxon>Bacillati</taxon>
        <taxon>Chloroflexota</taxon>
        <taxon>Candidatus Thermofontia</taxon>
        <taxon>Candidatus Thermofonsia Clade 3</taxon>
    </lineage>
</organism>
<keyword evidence="6" id="KW-0732">Signal</keyword>
<comment type="catalytic activity">
    <reaction evidence="10">
        <text>6 Fe(III)-[cytochrome c] + NH4(+) + 2 H2O = 6 Fe(II)-[cytochrome c] + nitrite + 8 H(+)</text>
        <dbReference type="Rhea" id="RHEA:13089"/>
        <dbReference type="Rhea" id="RHEA-COMP:10350"/>
        <dbReference type="Rhea" id="RHEA-COMP:14399"/>
        <dbReference type="ChEBI" id="CHEBI:15377"/>
        <dbReference type="ChEBI" id="CHEBI:15378"/>
        <dbReference type="ChEBI" id="CHEBI:16301"/>
        <dbReference type="ChEBI" id="CHEBI:28938"/>
        <dbReference type="ChEBI" id="CHEBI:29033"/>
        <dbReference type="ChEBI" id="CHEBI:29034"/>
        <dbReference type="EC" id="1.7.2.2"/>
    </reaction>
</comment>
<sequence length="474" mass="53899">MKRFSLSDIPLGVYLVATAVIALVTAGILLLMQNISERQREGRQDAFRVVALSEDVVDPKQWGLNYPMQYDAYLRAVDIERTRYGGSEAIQKLDKDDRWRTIWAGMPFSVDFREDRGHAYMLIDQRESERVKQFKQPGACLHCHSSVLPAYYQKGIEAGVPPENREEAIYKGFEIINPMPYAEATKLVEHPITCNDCHTPENMAIRVTRPAFIDGIRALARSDYAVPHLPSIERWRAGDRKSEYDPNTMASRQEMRSLVCAQCHVEYYFAGQEKKVTYPWHQGLTIEAIYSYYQGIGFKDWRHKLTEAPTLKAQHPEFEMWSQGVHAANGVACADCHMPYQRVGAVKISDHHVRSPMLNINNACQTCHHQSERDILARVNLIQDRTFAQMDRATGALVALINDIQAAKANGAPEDRIAQAQEFQRKASFWVDYVNAENSMGFHAPQETMRILGEAIDYARQGQLAIAPWATPKP</sequence>